<dbReference type="EMBL" id="FWXD01000024">
    <property type="protein sequence ID" value="SMC28724.1"/>
    <property type="molecule type" value="Genomic_DNA"/>
</dbReference>
<accession>A0A1W1XXZ1</accession>
<evidence type="ECO:0000256" key="1">
    <source>
        <dbReference type="SAM" id="SignalP"/>
    </source>
</evidence>
<dbReference type="AlphaFoldDB" id="A0A1W1XXZ1"/>
<gene>
    <name evidence="2" type="ORF">SAMN02745857_03379</name>
</gene>
<reference evidence="2 3" key="1">
    <citation type="submission" date="2017-04" db="EMBL/GenBank/DDBJ databases">
        <authorList>
            <person name="Afonso C.L."/>
            <person name="Miller P.J."/>
            <person name="Scott M.A."/>
            <person name="Spackman E."/>
            <person name="Goraichik I."/>
            <person name="Dimitrov K.M."/>
            <person name="Suarez D.L."/>
            <person name="Swayne D.E."/>
        </authorList>
    </citation>
    <scope>NUCLEOTIDE SEQUENCE [LARGE SCALE GENOMIC DNA]</scope>
    <source>
        <strain evidence="2 3">DSM 23236</strain>
    </source>
</reference>
<keyword evidence="3" id="KW-1185">Reference proteome</keyword>
<dbReference type="InterPro" id="IPR025500">
    <property type="entry name" value="DUF4390"/>
</dbReference>
<dbReference type="STRING" id="1121001.SAMN02745857_03379"/>
<sequence>MAFSTRCFQNALCKLAALLLAACVLLPAWAAENSVHPVSTSAEYASEHIELNARFQLGLSQTLEDALANGLTLPFTYEFQLTRPRLYAWYRQAADSFNPTASLTYRLTYHSLSRQYRVNYGSFYRGFASLDEALSALGVVRNWNVLADTGIAKDKDPFAGKIRLRLDVSQLPKPFQLSTMGQGDWKLESGWIDVSSEGGGS</sequence>
<keyword evidence="1" id="KW-0732">Signal</keyword>
<feature type="signal peptide" evidence="1">
    <location>
        <begin position="1"/>
        <end position="30"/>
    </location>
</feature>
<dbReference type="Pfam" id="PF14334">
    <property type="entry name" value="DUF4390"/>
    <property type="match status" value="1"/>
</dbReference>
<evidence type="ECO:0000313" key="2">
    <source>
        <dbReference type="EMBL" id="SMC28724.1"/>
    </source>
</evidence>
<dbReference type="Proteomes" id="UP000192761">
    <property type="component" value="Unassembled WGS sequence"/>
</dbReference>
<evidence type="ECO:0008006" key="4">
    <source>
        <dbReference type="Google" id="ProtNLM"/>
    </source>
</evidence>
<protein>
    <recommendedName>
        <fullName evidence="4">DUF4390 domain-containing protein</fullName>
    </recommendedName>
</protein>
<name>A0A1W1XXZ1_9NEIS</name>
<organism evidence="2 3">
    <name type="scientific">Andreprevotia lacus DSM 23236</name>
    <dbReference type="NCBI Taxonomy" id="1121001"/>
    <lineage>
        <taxon>Bacteria</taxon>
        <taxon>Pseudomonadati</taxon>
        <taxon>Pseudomonadota</taxon>
        <taxon>Betaproteobacteria</taxon>
        <taxon>Neisseriales</taxon>
        <taxon>Chitinibacteraceae</taxon>
        <taxon>Andreprevotia</taxon>
    </lineage>
</organism>
<proteinExistence type="predicted"/>
<evidence type="ECO:0000313" key="3">
    <source>
        <dbReference type="Proteomes" id="UP000192761"/>
    </source>
</evidence>
<feature type="chain" id="PRO_5013275162" description="DUF4390 domain-containing protein" evidence="1">
    <location>
        <begin position="31"/>
        <end position="201"/>
    </location>
</feature>